<name>A0ABX1YFZ5_9BACL</name>
<keyword evidence="3" id="KW-1185">Reference proteome</keyword>
<evidence type="ECO:0000313" key="3">
    <source>
        <dbReference type="Proteomes" id="UP000596857"/>
    </source>
</evidence>
<feature type="signal peptide" evidence="1">
    <location>
        <begin position="1"/>
        <end position="22"/>
    </location>
</feature>
<accession>A0ABX1YFZ5</accession>
<sequence>MKKRLIIILPILLTLISCSTKAELNSDIAKNSNESSIGENYKVESSKYSKNKINISYPKIVNLANDTSESKINEVIQEGAIRIVKSYSLEKDSLEIEYRIMLKNNKLLSIQYSGSAFTEGAAYPLNIFYTSNIDLEKGVKVKLTDLLEIDEAFVEEFKQSKYKSYDANLNLIEEGVMEDIWSGYNNQDLLNYIKQSDEVDQINESGTFSYITQDSIGVSISIPHALGDHLEMEMSFADLNKNIKQENKLWDSLVGK</sequence>
<evidence type="ECO:0000313" key="2">
    <source>
        <dbReference type="EMBL" id="NOU79773.1"/>
    </source>
</evidence>
<proteinExistence type="predicted"/>
<feature type="chain" id="PRO_5045461259" evidence="1">
    <location>
        <begin position="23"/>
        <end position="256"/>
    </location>
</feature>
<dbReference type="EMBL" id="WHOB01000033">
    <property type="protein sequence ID" value="NOU79773.1"/>
    <property type="molecule type" value="Genomic_DNA"/>
</dbReference>
<organism evidence="2 3">
    <name type="scientific">Paenibacillus phytohabitans</name>
    <dbReference type="NCBI Taxonomy" id="2654978"/>
    <lineage>
        <taxon>Bacteria</taxon>
        <taxon>Bacillati</taxon>
        <taxon>Bacillota</taxon>
        <taxon>Bacilli</taxon>
        <taxon>Bacillales</taxon>
        <taxon>Paenibacillaceae</taxon>
        <taxon>Paenibacillus</taxon>
    </lineage>
</organism>
<keyword evidence="1" id="KW-0732">Signal</keyword>
<gene>
    <name evidence="2" type="ORF">GC101_12905</name>
</gene>
<dbReference type="Gene3D" id="3.30.565.40">
    <property type="entry name" value="Fervidobacterium nodosum Rt17-B1 like"/>
    <property type="match status" value="1"/>
</dbReference>
<comment type="caution">
    <text evidence="2">The sequence shown here is derived from an EMBL/GenBank/DDBJ whole genome shotgun (WGS) entry which is preliminary data.</text>
</comment>
<evidence type="ECO:0000256" key="1">
    <source>
        <dbReference type="SAM" id="SignalP"/>
    </source>
</evidence>
<dbReference type="Proteomes" id="UP000596857">
    <property type="component" value="Unassembled WGS sequence"/>
</dbReference>
<reference evidence="2 3" key="1">
    <citation type="submission" date="2019-10" db="EMBL/GenBank/DDBJ databases">
        <title>Description of Paenibacillus terricola sp. nov.</title>
        <authorList>
            <person name="Carlier A."/>
            <person name="Qi S."/>
        </authorList>
    </citation>
    <scope>NUCLEOTIDE SEQUENCE [LARGE SCALE GENOMIC DNA]</scope>
    <source>
        <strain evidence="2 3">LMG 31459</strain>
    </source>
</reference>
<dbReference type="PROSITE" id="PS51257">
    <property type="entry name" value="PROKAR_LIPOPROTEIN"/>
    <property type="match status" value="1"/>
</dbReference>
<protein>
    <submittedName>
        <fullName evidence="2">DUF4163 domain-containing protein</fullName>
    </submittedName>
</protein>
<dbReference type="RefSeq" id="WP_171717598.1">
    <property type="nucleotide sequence ID" value="NZ_WHOB01000033.1"/>
</dbReference>